<dbReference type="Proteomes" id="UP001146793">
    <property type="component" value="Unassembled WGS sequence"/>
</dbReference>
<evidence type="ECO:0000256" key="3">
    <source>
        <dbReference type="ARBA" id="ARBA00022692"/>
    </source>
</evidence>
<dbReference type="GO" id="GO:0005789">
    <property type="term" value="C:endoplasmic reticulum membrane"/>
    <property type="evidence" value="ECO:0007669"/>
    <property type="project" value="UniProtKB-SubCell"/>
</dbReference>
<evidence type="ECO:0000256" key="7">
    <source>
        <dbReference type="RuleBase" id="RU363059"/>
    </source>
</evidence>
<dbReference type="InterPro" id="IPR007599">
    <property type="entry name" value="DER1"/>
</dbReference>
<dbReference type="SUPFAM" id="SSF144091">
    <property type="entry name" value="Rhomboid-like"/>
    <property type="match status" value="1"/>
</dbReference>
<reference evidence="9" key="2">
    <citation type="submission" date="2022-08" db="EMBL/GenBank/DDBJ databases">
        <title>Novel sulphate-reducing endosymbionts in the free-living metamonad Anaeramoeba.</title>
        <authorList>
            <person name="Jerlstrom-Hultqvist J."/>
            <person name="Cepicka I."/>
            <person name="Gallot-Lavallee L."/>
            <person name="Salas-Leiva D."/>
            <person name="Curtis B.A."/>
            <person name="Zahonova K."/>
            <person name="Pipaliya S."/>
            <person name="Dacks J."/>
            <person name="Roger A.J."/>
        </authorList>
    </citation>
    <scope>NUCLEOTIDE SEQUENCE</scope>
    <source>
        <strain evidence="9">Busselton2</strain>
    </source>
</reference>
<feature type="region of interest" description="Disordered" evidence="8">
    <location>
        <begin position="232"/>
        <end position="262"/>
    </location>
</feature>
<reference evidence="10" key="1">
    <citation type="submission" date="2022-08" db="EMBL/GenBank/DDBJ databases">
        <title>Novel sulfate-reducing endosymbionts in the free-living metamonad Anaeramoeba.</title>
        <authorList>
            <person name="Jerlstrom-Hultqvist J."/>
            <person name="Cepicka I."/>
            <person name="Gallot-Lavallee L."/>
            <person name="Salas-Leiva D."/>
            <person name="Curtis B.A."/>
            <person name="Zahonova K."/>
            <person name="Pipaliya S."/>
            <person name="Dacks J."/>
            <person name="Roger A.J."/>
        </authorList>
    </citation>
    <scope>NUCLEOTIDE SEQUENCE</scope>
    <source>
        <strain evidence="10">Schooner1</strain>
    </source>
</reference>
<keyword evidence="5 7" id="KW-1133">Transmembrane helix</keyword>
<keyword evidence="3 7" id="KW-0812">Transmembrane</keyword>
<evidence type="ECO:0000313" key="11">
    <source>
        <dbReference type="Proteomes" id="UP001146793"/>
    </source>
</evidence>
<name>A0AAV7YEQ9_9EUKA</name>
<evidence type="ECO:0000256" key="4">
    <source>
        <dbReference type="ARBA" id="ARBA00022824"/>
    </source>
</evidence>
<evidence type="ECO:0000313" key="12">
    <source>
        <dbReference type="Proteomes" id="UP001150062"/>
    </source>
</evidence>
<dbReference type="Proteomes" id="UP001150062">
    <property type="component" value="Unassembled WGS sequence"/>
</dbReference>
<feature type="transmembrane region" description="Helical" evidence="7">
    <location>
        <begin position="152"/>
        <end position="169"/>
    </location>
</feature>
<evidence type="ECO:0000256" key="6">
    <source>
        <dbReference type="ARBA" id="ARBA00023136"/>
    </source>
</evidence>
<comment type="caution">
    <text evidence="9">The sequence shown here is derived from an EMBL/GenBank/DDBJ whole genome shotgun (WGS) entry which is preliminary data.</text>
</comment>
<evidence type="ECO:0000256" key="1">
    <source>
        <dbReference type="ARBA" id="ARBA00004477"/>
    </source>
</evidence>
<feature type="transmembrane region" description="Helical" evidence="7">
    <location>
        <begin position="56"/>
        <end position="78"/>
    </location>
</feature>
<keyword evidence="4 7" id="KW-0256">Endoplasmic reticulum</keyword>
<dbReference type="GO" id="GO:0006950">
    <property type="term" value="P:response to stress"/>
    <property type="evidence" value="ECO:0007669"/>
    <property type="project" value="UniProtKB-ARBA"/>
</dbReference>
<comment type="function">
    <text evidence="7">May be involved in the degradation of misfolded endoplasmic reticulum (ER) luminal proteins.</text>
</comment>
<feature type="transmembrane region" description="Helical" evidence="7">
    <location>
        <begin position="18"/>
        <end position="35"/>
    </location>
</feature>
<evidence type="ECO:0000256" key="5">
    <source>
        <dbReference type="ARBA" id="ARBA00022989"/>
    </source>
</evidence>
<evidence type="ECO:0000256" key="8">
    <source>
        <dbReference type="SAM" id="MobiDB-lite"/>
    </source>
</evidence>
<keyword evidence="12" id="KW-1185">Reference proteome</keyword>
<dbReference type="InterPro" id="IPR035952">
    <property type="entry name" value="Rhomboid-like_sf"/>
</dbReference>
<comment type="similarity">
    <text evidence="2 7">Belongs to the derlin family.</text>
</comment>
<evidence type="ECO:0000256" key="2">
    <source>
        <dbReference type="ARBA" id="ARBA00008917"/>
    </source>
</evidence>
<organism evidence="9 11">
    <name type="scientific">Anaeramoeba flamelloides</name>
    <dbReference type="NCBI Taxonomy" id="1746091"/>
    <lineage>
        <taxon>Eukaryota</taxon>
        <taxon>Metamonada</taxon>
        <taxon>Anaeramoebidae</taxon>
        <taxon>Anaeramoeba</taxon>
    </lineage>
</organism>
<accession>A0AAV7YEQ9</accession>
<sequence length="262" mass="30649">MEAGLAGIIRNTPVVTRLWIFLVIGTTTLTKLGFIDHLDLYFNYGLIFQRYQFWRLITCFLYIAPFGVNFLFQVILLYMTCRRLEEGSYPGRSGDFMFVIIIAGILNLALAPFFKVFFLGIPLSFTLGYLWARRFPMVHMSIYGVLRFRAKYLPWVRVALSFLMGFSAYPDFMGIVSGHILFFFLDCLPELVGKNILKTPNFFRRIFGQLPDNQGFDPIFQEIIQNNEQENQIENENENENENQFENENNNENEDEEEEIVL</sequence>
<dbReference type="PANTHER" id="PTHR11009">
    <property type="entry name" value="DER1-LIKE PROTEIN, DERLIN"/>
    <property type="match status" value="1"/>
</dbReference>
<comment type="subcellular location">
    <subcellularLocation>
        <location evidence="1 7">Endoplasmic reticulum membrane</location>
        <topology evidence="1 7">Multi-pass membrane protein</topology>
    </subcellularLocation>
</comment>
<evidence type="ECO:0000313" key="10">
    <source>
        <dbReference type="EMBL" id="KAJ6231291.1"/>
    </source>
</evidence>
<dbReference type="EMBL" id="JAOAOG010000301">
    <property type="protein sequence ID" value="KAJ6231291.1"/>
    <property type="molecule type" value="Genomic_DNA"/>
</dbReference>
<dbReference type="AlphaFoldDB" id="A0AAV7YEQ9"/>
<feature type="transmembrane region" description="Helical" evidence="7">
    <location>
        <begin position="98"/>
        <end position="131"/>
    </location>
</feature>
<evidence type="ECO:0000313" key="9">
    <source>
        <dbReference type="EMBL" id="KAJ3428258.1"/>
    </source>
</evidence>
<dbReference type="Pfam" id="PF04511">
    <property type="entry name" value="DER1"/>
    <property type="match status" value="1"/>
</dbReference>
<proteinExistence type="inferred from homology"/>
<gene>
    <name evidence="9" type="ORF">M0812_25890</name>
    <name evidence="10" type="ORF">M0813_06020</name>
</gene>
<dbReference type="EMBL" id="JANTQA010000060">
    <property type="protein sequence ID" value="KAJ3428258.1"/>
    <property type="molecule type" value="Genomic_DNA"/>
</dbReference>
<keyword evidence="6 7" id="KW-0472">Membrane</keyword>
<protein>
    <recommendedName>
        <fullName evidence="7">Derlin</fullName>
    </recommendedName>
</protein>